<organism evidence="1 2">
    <name type="scientific">Listeria kieliensis</name>
    <dbReference type="NCBI Taxonomy" id="1621700"/>
    <lineage>
        <taxon>Bacteria</taxon>
        <taxon>Bacillati</taxon>
        <taxon>Bacillota</taxon>
        <taxon>Bacilli</taxon>
        <taxon>Bacillales</taxon>
        <taxon>Listeriaceae</taxon>
        <taxon>Listeria</taxon>
    </lineage>
</organism>
<accession>A0A3D8TQH9</accession>
<sequence>MSKIKLLVAVPAVLVLGVLLVLGYLHANQPFRDFAVSEKKIVKDKWVETADYKLKVLDVKEEKQKEAGELAWSNLIVSVLIENKKHQNIRSQLLGETFLSSEKASSGQALDILDEDGHSAVLKFGKAIPCQIVFETPSRDIADLTKVWMTVMQEKGHQYTKYVYHF</sequence>
<reference evidence="2" key="1">
    <citation type="submission" date="2015-04" db="EMBL/GenBank/DDBJ databases">
        <authorList>
            <person name="Schardt J."/>
            <person name="Mueller-Herbst S."/>
            <person name="Scherer S."/>
            <person name="Huptas C."/>
        </authorList>
    </citation>
    <scope>NUCLEOTIDE SEQUENCE [LARGE SCALE GENOMIC DNA]</scope>
    <source>
        <strain evidence="2">Kiel-L1</strain>
    </source>
</reference>
<dbReference type="EMBL" id="LARY01000002">
    <property type="protein sequence ID" value="RDX00891.1"/>
    <property type="molecule type" value="Genomic_DNA"/>
</dbReference>
<evidence type="ECO:0000313" key="1">
    <source>
        <dbReference type="EMBL" id="RDX00891.1"/>
    </source>
</evidence>
<proteinExistence type="predicted"/>
<keyword evidence="2" id="KW-1185">Reference proteome</keyword>
<comment type="caution">
    <text evidence="1">The sequence shown here is derived from an EMBL/GenBank/DDBJ whole genome shotgun (WGS) entry which is preliminary data.</text>
</comment>
<dbReference type="RefSeq" id="WP_115753141.1">
    <property type="nucleotide sequence ID" value="NZ_LARY01000002.1"/>
</dbReference>
<dbReference type="Proteomes" id="UP000257055">
    <property type="component" value="Unassembled WGS sequence"/>
</dbReference>
<evidence type="ECO:0000313" key="2">
    <source>
        <dbReference type="Proteomes" id="UP000257055"/>
    </source>
</evidence>
<gene>
    <name evidence="1" type="ORF">UR08_07960</name>
</gene>
<dbReference type="AlphaFoldDB" id="A0A3D8TQH9"/>
<evidence type="ECO:0008006" key="3">
    <source>
        <dbReference type="Google" id="ProtNLM"/>
    </source>
</evidence>
<name>A0A3D8TQH9_9LIST</name>
<protein>
    <recommendedName>
        <fullName evidence="3">DUF4352 domain-containing protein</fullName>
    </recommendedName>
</protein>